<organism evidence="3">
    <name type="scientific">Eiseniibacteriota bacterium</name>
    <dbReference type="NCBI Taxonomy" id="2212470"/>
    <lineage>
        <taxon>Bacteria</taxon>
        <taxon>Candidatus Eiseniibacteriota</taxon>
    </lineage>
</organism>
<dbReference type="InterPro" id="IPR025576">
    <property type="entry name" value="YwiC"/>
</dbReference>
<keyword evidence="3" id="KW-0808">Transferase</keyword>
<sequence length="282" mass="27848">MSESKPTAGSGSGRGPAAAGPVPWSRVVWPAEHGGWSLLAEPLALGLVAAPSPAGALVAAAAACGFLARQPLRFALGDRRRGRRYPRTAAAERALAALSLLGALALAGAWALARGPLPVAVALAAPLAAAALALDLGGRSREAAAESLAALALGGAAPAVALAAGWPLPHALALWAVAAARGVPTVLFVRARLRLDRGEAAARFWPLAAAALAAAVMAALAARGLLTAAAAWAMAALAARAAWGLSPARPRWSTARLGATEAALGGLLALGVGLAERLAGRP</sequence>
<feature type="transmembrane region" description="Helical" evidence="2">
    <location>
        <begin position="43"/>
        <end position="68"/>
    </location>
</feature>
<feature type="transmembrane region" description="Helical" evidence="2">
    <location>
        <begin position="89"/>
        <end position="111"/>
    </location>
</feature>
<proteinExistence type="predicted"/>
<reference evidence="3" key="1">
    <citation type="journal article" date="2020" name="mSystems">
        <title>Genome- and Community-Level Interaction Insights into Carbon Utilization and Element Cycling Functions of Hydrothermarchaeota in Hydrothermal Sediment.</title>
        <authorList>
            <person name="Zhou Z."/>
            <person name="Liu Y."/>
            <person name="Xu W."/>
            <person name="Pan J."/>
            <person name="Luo Z.H."/>
            <person name="Li M."/>
        </authorList>
    </citation>
    <scope>NUCLEOTIDE SEQUENCE [LARGE SCALE GENOMIC DNA]</scope>
    <source>
        <strain evidence="3">SpSt-381</strain>
    </source>
</reference>
<keyword evidence="2" id="KW-1133">Transmembrane helix</keyword>
<comment type="caution">
    <text evidence="3">The sequence shown here is derived from an EMBL/GenBank/DDBJ whole genome shotgun (WGS) entry which is preliminary data.</text>
</comment>
<accession>A0A832IA64</accession>
<name>A0A832IA64_UNCEI</name>
<dbReference type="GO" id="GO:0016740">
    <property type="term" value="F:transferase activity"/>
    <property type="evidence" value="ECO:0007669"/>
    <property type="project" value="UniProtKB-KW"/>
</dbReference>
<feature type="region of interest" description="Disordered" evidence="1">
    <location>
        <begin position="1"/>
        <end position="20"/>
    </location>
</feature>
<feature type="transmembrane region" description="Helical" evidence="2">
    <location>
        <begin position="172"/>
        <end position="189"/>
    </location>
</feature>
<feature type="transmembrane region" description="Helical" evidence="2">
    <location>
        <begin position="148"/>
        <end position="166"/>
    </location>
</feature>
<keyword evidence="2" id="KW-0472">Membrane</keyword>
<dbReference type="EMBL" id="DSQF01000017">
    <property type="protein sequence ID" value="HGZ43317.1"/>
    <property type="molecule type" value="Genomic_DNA"/>
</dbReference>
<gene>
    <name evidence="3" type="ORF">ENR23_07830</name>
</gene>
<keyword evidence="2" id="KW-0812">Transmembrane</keyword>
<dbReference type="AlphaFoldDB" id="A0A832IA64"/>
<protein>
    <submittedName>
        <fullName evidence="3">Prenyltransferase</fullName>
    </submittedName>
</protein>
<feature type="transmembrane region" description="Helical" evidence="2">
    <location>
        <begin position="117"/>
        <end position="136"/>
    </location>
</feature>
<feature type="transmembrane region" description="Helical" evidence="2">
    <location>
        <begin position="257"/>
        <end position="275"/>
    </location>
</feature>
<evidence type="ECO:0000256" key="1">
    <source>
        <dbReference type="SAM" id="MobiDB-lite"/>
    </source>
</evidence>
<feature type="transmembrane region" description="Helical" evidence="2">
    <location>
        <begin position="201"/>
        <end position="220"/>
    </location>
</feature>
<dbReference type="Pfam" id="PF14256">
    <property type="entry name" value="YwiC"/>
    <property type="match status" value="1"/>
</dbReference>
<evidence type="ECO:0000313" key="3">
    <source>
        <dbReference type="EMBL" id="HGZ43317.1"/>
    </source>
</evidence>
<evidence type="ECO:0000256" key="2">
    <source>
        <dbReference type="SAM" id="Phobius"/>
    </source>
</evidence>